<feature type="domain" description="ABC3 transporter permease C-terminal" evidence="7">
    <location>
        <begin position="264"/>
        <end position="330"/>
    </location>
</feature>
<feature type="transmembrane region" description="Helical" evidence="6">
    <location>
        <begin position="362"/>
        <end position="382"/>
    </location>
</feature>
<comment type="subcellular location">
    <subcellularLocation>
        <location evidence="1">Cell membrane</location>
        <topology evidence="1">Multi-pass membrane protein</topology>
    </subcellularLocation>
</comment>
<keyword evidence="5 6" id="KW-0472">Membrane</keyword>
<protein>
    <submittedName>
        <fullName evidence="8">FtsX-like permease family protein</fullName>
    </submittedName>
</protein>
<name>A0A9D1DIY6_9FIRM</name>
<comment type="caution">
    <text evidence="8">The sequence shown here is derived from an EMBL/GenBank/DDBJ whole genome shotgun (WGS) entry which is preliminary data.</text>
</comment>
<keyword evidence="3 6" id="KW-0812">Transmembrane</keyword>
<evidence type="ECO:0000259" key="7">
    <source>
        <dbReference type="Pfam" id="PF02687"/>
    </source>
</evidence>
<reference evidence="8" key="2">
    <citation type="journal article" date="2021" name="PeerJ">
        <title>Extensive microbial diversity within the chicken gut microbiome revealed by metagenomics and culture.</title>
        <authorList>
            <person name="Gilroy R."/>
            <person name="Ravi A."/>
            <person name="Getino M."/>
            <person name="Pursley I."/>
            <person name="Horton D.L."/>
            <person name="Alikhan N.F."/>
            <person name="Baker D."/>
            <person name="Gharbi K."/>
            <person name="Hall N."/>
            <person name="Watson M."/>
            <person name="Adriaenssens E.M."/>
            <person name="Foster-Nyarko E."/>
            <person name="Jarju S."/>
            <person name="Secka A."/>
            <person name="Antonio M."/>
            <person name="Oren A."/>
            <person name="Chaudhuri R.R."/>
            <person name="La Ragione R."/>
            <person name="Hildebrand F."/>
            <person name="Pallen M.J."/>
        </authorList>
    </citation>
    <scope>NUCLEOTIDE SEQUENCE</scope>
    <source>
        <strain evidence="8">ChiBcec15-4380</strain>
    </source>
</reference>
<accession>A0A9D1DIY6</accession>
<evidence type="ECO:0000256" key="2">
    <source>
        <dbReference type="ARBA" id="ARBA00022475"/>
    </source>
</evidence>
<keyword evidence="4 6" id="KW-1133">Transmembrane helix</keyword>
<dbReference type="InterPro" id="IPR003838">
    <property type="entry name" value="ABC3_permease_C"/>
</dbReference>
<evidence type="ECO:0000313" key="9">
    <source>
        <dbReference type="Proteomes" id="UP000824239"/>
    </source>
</evidence>
<organism evidence="8 9">
    <name type="scientific">Candidatus Avoscillospira avicola</name>
    <dbReference type="NCBI Taxonomy" id="2840706"/>
    <lineage>
        <taxon>Bacteria</taxon>
        <taxon>Bacillati</taxon>
        <taxon>Bacillota</taxon>
        <taxon>Clostridia</taxon>
        <taxon>Eubacteriales</taxon>
        <taxon>Oscillospiraceae</taxon>
        <taxon>Oscillospiraceae incertae sedis</taxon>
        <taxon>Candidatus Avoscillospira</taxon>
    </lineage>
</organism>
<evidence type="ECO:0000256" key="4">
    <source>
        <dbReference type="ARBA" id="ARBA00022989"/>
    </source>
</evidence>
<dbReference type="AlphaFoldDB" id="A0A9D1DIY6"/>
<feature type="transmembrane region" description="Helical" evidence="6">
    <location>
        <begin position="256"/>
        <end position="278"/>
    </location>
</feature>
<evidence type="ECO:0000256" key="6">
    <source>
        <dbReference type="SAM" id="Phobius"/>
    </source>
</evidence>
<evidence type="ECO:0000256" key="1">
    <source>
        <dbReference type="ARBA" id="ARBA00004651"/>
    </source>
</evidence>
<evidence type="ECO:0000313" key="8">
    <source>
        <dbReference type="EMBL" id="HIR51498.1"/>
    </source>
</evidence>
<reference evidence="8" key="1">
    <citation type="submission" date="2020-10" db="EMBL/GenBank/DDBJ databases">
        <authorList>
            <person name="Gilroy R."/>
        </authorList>
    </citation>
    <scope>NUCLEOTIDE SEQUENCE</scope>
    <source>
        <strain evidence="8">ChiBcec15-4380</strain>
    </source>
</reference>
<dbReference type="EMBL" id="DVHE01000075">
    <property type="protein sequence ID" value="HIR51498.1"/>
    <property type="molecule type" value="Genomic_DNA"/>
</dbReference>
<dbReference type="Pfam" id="PF02687">
    <property type="entry name" value="FtsX"/>
    <property type="match status" value="1"/>
</dbReference>
<feature type="transmembrane region" description="Helical" evidence="6">
    <location>
        <begin position="310"/>
        <end position="328"/>
    </location>
</feature>
<sequence length="399" mass="43418">MVITPEETAPFLEIPGITGCLGLTELDGTITGDTVETQAASVYVVDAGQWMERGGLPAFDEVDLEAYRRGETAVLLVLSQPDGTVTVTTYEEETGEDGETIYTAVNTAAEVTAAAGDTIALSVEAIVREENESEASYHREALSLPLEVGTVARLQIDAQDNQNFGLRVGDECLYTVLVSPGYVQRALDTLPEGSQMGRYRTDDPFGYQQVLLFTDLTAEYLSTDNAVSQLASNHHFSVGNIRMINVPVVQTNLQTMLTLAASGLCIGLITALLLLSTLELEAQRERRRYGILRALGMSRRQQNLALARQAALQAMTAIVAGCGIYVAISVRDTILNYQKTGSLLPPLAEVIAYHLGQLRYTWFVPLLLLGEFLLVVGLYLAAKGGLYKLNLMEMLSQER</sequence>
<evidence type="ECO:0000256" key="3">
    <source>
        <dbReference type="ARBA" id="ARBA00022692"/>
    </source>
</evidence>
<dbReference type="Proteomes" id="UP000824239">
    <property type="component" value="Unassembled WGS sequence"/>
</dbReference>
<gene>
    <name evidence="8" type="ORF">IAA53_09560</name>
</gene>
<dbReference type="GO" id="GO:0005886">
    <property type="term" value="C:plasma membrane"/>
    <property type="evidence" value="ECO:0007669"/>
    <property type="project" value="UniProtKB-SubCell"/>
</dbReference>
<evidence type="ECO:0000256" key="5">
    <source>
        <dbReference type="ARBA" id="ARBA00023136"/>
    </source>
</evidence>
<proteinExistence type="predicted"/>
<keyword evidence="2" id="KW-1003">Cell membrane</keyword>